<dbReference type="PANTHER" id="PTHR43861:SF6">
    <property type="entry name" value="METHYLTRANSFERASE TYPE 11"/>
    <property type="match status" value="1"/>
</dbReference>
<dbReference type="GO" id="GO:0032259">
    <property type="term" value="P:methylation"/>
    <property type="evidence" value="ECO:0007669"/>
    <property type="project" value="UniProtKB-KW"/>
</dbReference>
<evidence type="ECO:0000313" key="2">
    <source>
        <dbReference type="EMBL" id="BDB96189.1"/>
    </source>
</evidence>
<keyword evidence="2" id="KW-0489">Methyltransferase</keyword>
<dbReference type="EMBL" id="AP025225">
    <property type="protein sequence ID" value="BDB96189.1"/>
    <property type="molecule type" value="Genomic_DNA"/>
</dbReference>
<dbReference type="Gene3D" id="3.40.50.150">
    <property type="entry name" value="Vaccinia Virus protein VP39"/>
    <property type="match status" value="1"/>
</dbReference>
<evidence type="ECO:0000256" key="1">
    <source>
        <dbReference type="SAM" id="Phobius"/>
    </source>
</evidence>
<sequence length="244" mass="27825">MDKHLVSAIAQCEDNHWFFIARRKIIKKIIASTVNIDKNAKMLEIGCGTGGNLKMLSSFASLNALEFDDFAREYAVKRNVCPVLKGKLLPYKDSECVEKFDVICMFDVLEHIDDDDSAVNDLRSMLSPGGFLIATVPSYQFLWSYHDIANNHKRRYTKKSLTSLFSNDKWEIKFTSYFNFFLFPAFFLVRFIGNISGKKQSDDTKMPPQLLNRALLSVFSIEASIMPKITFPFGSSLILTAKKK</sequence>
<dbReference type="Proteomes" id="UP001320209">
    <property type="component" value="Chromosome"/>
</dbReference>
<name>A0ABN6L395_9PROT</name>
<keyword evidence="2" id="KW-0808">Transferase</keyword>
<evidence type="ECO:0000313" key="3">
    <source>
        <dbReference type="Proteomes" id="UP001320209"/>
    </source>
</evidence>
<dbReference type="CDD" id="cd02440">
    <property type="entry name" value="AdoMet_MTases"/>
    <property type="match status" value="1"/>
</dbReference>
<gene>
    <name evidence="2" type="ORF">HYD_3220</name>
</gene>
<dbReference type="SUPFAM" id="SSF53335">
    <property type="entry name" value="S-adenosyl-L-methionine-dependent methyltransferases"/>
    <property type="match status" value="1"/>
</dbReference>
<protein>
    <submittedName>
        <fullName evidence="2">Methyltransferase</fullName>
    </submittedName>
</protein>
<dbReference type="Pfam" id="PF13489">
    <property type="entry name" value="Methyltransf_23"/>
    <property type="match status" value="1"/>
</dbReference>
<feature type="transmembrane region" description="Helical" evidence="1">
    <location>
        <begin position="177"/>
        <end position="195"/>
    </location>
</feature>
<proteinExistence type="predicted"/>
<dbReference type="GO" id="GO:0008168">
    <property type="term" value="F:methyltransferase activity"/>
    <property type="evidence" value="ECO:0007669"/>
    <property type="project" value="UniProtKB-KW"/>
</dbReference>
<keyword evidence="3" id="KW-1185">Reference proteome</keyword>
<organism evidence="2 3">
    <name type="scientific">Candidatus Hydrogenosomobacter endosymbioticus</name>
    <dbReference type="NCBI Taxonomy" id="2558174"/>
    <lineage>
        <taxon>Bacteria</taxon>
        <taxon>Pseudomonadati</taxon>
        <taxon>Pseudomonadota</taxon>
        <taxon>Alphaproteobacteria</taxon>
        <taxon>Holosporales</taxon>
        <taxon>Holosporaceae</taxon>
        <taxon>Candidatus Hydrogenosomobacter</taxon>
    </lineage>
</organism>
<keyword evidence="1" id="KW-0812">Transmembrane</keyword>
<keyword evidence="1" id="KW-0472">Membrane</keyword>
<reference evidence="2" key="1">
    <citation type="submission" date="2021-10" db="EMBL/GenBank/DDBJ databases">
        <title>Genome Sequence of The Candidatus Hydrogeosomobacter endosymbioticus, an Intracellular Bacterial Symbiont of the Anaerobic Ciliate GW7.</title>
        <authorList>
            <person name="Shiohama Y."/>
            <person name="Shinzato N."/>
        </authorList>
    </citation>
    <scope>NUCLEOTIDE SEQUENCE [LARGE SCALE GENOMIC DNA]</scope>
    <source>
        <strain evidence="2">200920</strain>
    </source>
</reference>
<dbReference type="InterPro" id="IPR029063">
    <property type="entry name" value="SAM-dependent_MTases_sf"/>
</dbReference>
<accession>A0ABN6L395</accession>
<dbReference type="PANTHER" id="PTHR43861">
    <property type="entry name" value="TRANS-ACONITATE 2-METHYLTRANSFERASE-RELATED"/>
    <property type="match status" value="1"/>
</dbReference>
<dbReference type="RefSeq" id="WP_236865706.1">
    <property type="nucleotide sequence ID" value="NZ_AP025225.1"/>
</dbReference>
<keyword evidence="1" id="KW-1133">Transmembrane helix</keyword>